<evidence type="ECO:0000256" key="1">
    <source>
        <dbReference type="ARBA" id="ARBA00004651"/>
    </source>
</evidence>
<keyword evidence="6 9" id="KW-1133">Transmembrane helix</keyword>
<keyword evidence="4" id="KW-1003">Cell membrane</keyword>
<feature type="transmembrane region" description="Helical" evidence="9">
    <location>
        <begin position="325"/>
        <end position="358"/>
    </location>
</feature>
<keyword evidence="7 9" id="KW-0472">Membrane</keyword>
<protein>
    <submittedName>
        <fullName evidence="10">AI-2E family transporter</fullName>
    </submittedName>
</protein>
<comment type="subcellular location">
    <subcellularLocation>
        <location evidence="1">Cell membrane</location>
        <topology evidence="1">Multi-pass membrane protein</topology>
    </subcellularLocation>
</comment>
<dbReference type="EMBL" id="CP046884">
    <property type="protein sequence ID" value="QNQ91400.1"/>
    <property type="molecule type" value="Genomic_DNA"/>
</dbReference>
<organism evidence="10 11">
    <name type="scientific">Corynebacterium poyangense</name>
    <dbReference type="NCBI Taxonomy" id="2684405"/>
    <lineage>
        <taxon>Bacteria</taxon>
        <taxon>Bacillati</taxon>
        <taxon>Actinomycetota</taxon>
        <taxon>Actinomycetes</taxon>
        <taxon>Mycobacteriales</taxon>
        <taxon>Corynebacteriaceae</taxon>
        <taxon>Corynebacterium</taxon>
    </lineage>
</organism>
<sequence>MDFSELHREFPSQSSDYIDRSVIYGSGIKDLAQWCLRLLIIGVFVFASWFVLSQTWKGILPLILALLVCTVLAPPTNWMRNKGVPGALAAAITILSTFASAGVLFWLVFPQVARESQTLYFQAFEGVQRLQLWLQSPPFNLDTDDLGEAVNQAVSWLQRQSFNIANGIFTGLSTMTSIVVTLFVVLVLTFFFLKDGHRFLPWVRRATGRKIGWHLTEVLTRAWSTLGGFIRAQAAVSFVDAIFIGLGLSLIGVPLALPLAVLTFAAGFIPYIGAISAGALSVVIALISLGLTKALITLGLILLIQQLEGNVLSPILQSRAMDLHPVIVLISVTVGGALFGIVGAFLAVPAAAMIAVGFRFLQDMAAIRSGEKKASEVSFATNAGAWTGLYAEEAGRRMRQEFRESTISLPSHSSSAEADAAPVEEHSTAEHTSSLVARIAEATESLGKILDSQGNRLNKFHHKQPPSSDPDNSGDAKE</sequence>
<evidence type="ECO:0000256" key="5">
    <source>
        <dbReference type="ARBA" id="ARBA00022692"/>
    </source>
</evidence>
<keyword evidence="11" id="KW-1185">Reference proteome</keyword>
<dbReference type="Pfam" id="PF01594">
    <property type="entry name" value="AI-2E_transport"/>
    <property type="match status" value="1"/>
</dbReference>
<evidence type="ECO:0000256" key="2">
    <source>
        <dbReference type="ARBA" id="ARBA00009773"/>
    </source>
</evidence>
<feature type="transmembrane region" description="Helical" evidence="9">
    <location>
        <begin position="34"/>
        <end position="52"/>
    </location>
</feature>
<evidence type="ECO:0000256" key="7">
    <source>
        <dbReference type="ARBA" id="ARBA00023136"/>
    </source>
</evidence>
<keyword evidence="5 9" id="KW-0812">Transmembrane</keyword>
<comment type="similarity">
    <text evidence="2">Belongs to the autoinducer-2 exporter (AI-2E) (TC 2.A.86) family.</text>
</comment>
<dbReference type="KEGG" id="cpoy:GP475_04365"/>
<gene>
    <name evidence="10" type="ORF">GP475_04365</name>
</gene>
<reference evidence="10 11" key="1">
    <citation type="submission" date="2019-12" db="EMBL/GenBank/DDBJ databases">
        <title>Corynebacterium sp. nov., isolated from feces of the Anser Albifrons in China.</title>
        <authorList>
            <person name="Liu Q."/>
        </authorList>
    </citation>
    <scope>NUCLEOTIDE SEQUENCE [LARGE SCALE GENOMIC DNA]</scope>
    <source>
        <strain evidence="10 11">4H37-19</strain>
    </source>
</reference>
<evidence type="ECO:0000256" key="6">
    <source>
        <dbReference type="ARBA" id="ARBA00022989"/>
    </source>
</evidence>
<keyword evidence="3" id="KW-0813">Transport</keyword>
<dbReference type="PANTHER" id="PTHR21716:SF53">
    <property type="entry name" value="PERMEASE PERM-RELATED"/>
    <property type="match status" value="1"/>
</dbReference>
<name>A0A7H0SS75_9CORY</name>
<feature type="region of interest" description="Disordered" evidence="8">
    <location>
        <begin position="404"/>
        <end position="432"/>
    </location>
</feature>
<feature type="region of interest" description="Disordered" evidence="8">
    <location>
        <begin position="447"/>
        <end position="478"/>
    </location>
</feature>
<dbReference type="GO" id="GO:0005886">
    <property type="term" value="C:plasma membrane"/>
    <property type="evidence" value="ECO:0007669"/>
    <property type="project" value="UniProtKB-SubCell"/>
</dbReference>
<evidence type="ECO:0000313" key="10">
    <source>
        <dbReference type="EMBL" id="QNQ91400.1"/>
    </source>
</evidence>
<feature type="transmembrane region" description="Helical" evidence="9">
    <location>
        <begin position="87"/>
        <end position="109"/>
    </location>
</feature>
<feature type="transmembrane region" description="Helical" evidence="9">
    <location>
        <begin position="58"/>
        <end position="75"/>
    </location>
</feature>
<accession>A0A7H0SS75</accession>
<dbReference type="InterPro" id="IPR002549">
    <property type="entry name" value="AI-2E-like"/>
</dbReference>
<evidence type="ECO:0000256" key="8">
    <source>
        <dbReference type="SAM" id="MobiDB-lite"/>
    </source>
</evidence>
<dbReference type="Proteomes" id="UP000516320">
    <property type="component" value="Chromosome"/>
</dbReference>
<evidence type="ECO:0000256" key="9">
    <source>
        <dbReference type="SAM" id="Phobius"/>
    </source>
</evidence>
<feature type="transmembrane region" description="Helical" evidence="9">
    <location>
        <begin position="242"/>
        <end position="268"/>
    </location>
</feature>
<dbReference type="AlphaFoldDB" id="A0A7H0SS75"/>
<proteinExistence type="inferred from homology"/>
<evidence type="ECO:0000256" key="3">
    <source>
        <dbReference type="ARBA" id="ARBA00022448"/>
    </source>
</evidence>
<feature type="transmembrane region" description="Helical" evidence="9">
    <location>
        <begin position="168"/>
        <end position="193"/>
    </location>
</feature>
<evidence type="ECO:0000256" key="4">
    <source>
        <dbReference type="ARBA" id="ARBA00022475"/>
    </source>
</evidence>
<feature type="transmembrane region" description="Helical" evidence="9">
    <location>
        <begin position="280"/>
        <end position="305"/>
    </location>
</feature>
<feature type="compositionally biased region" description="Polar residues" evidence="8">
    <location>
        <begin position="405"/>
        <end position="416"/>
    </location>
</feature>
<evidence type="ECO:0000313" key="11">
    <source>
        <dbReference type="Proteomes" id="UP000516320"/>
    </source>
</evidence>
<dbReference type="PANTHER" id="PTHR21716">
    <property type="entry name" value="TRANSMEMBRANE PROTEIN"/>
    <property type="match status" value="1"/>
</dbReference>
<dbReference type="GO" id="GO:0055085">
    <property type="term" value="P:transmembrane transport"/>
    <property type="evidence" value="ECO:0007669"/>
    <property type="project" value="TreeGrafter"/>
</dbReference>